<dbReference type="PANTHER" id="PTHR24305:SF166">
    <property type="entry name" value="CYTOCHROME P450 12A4, MITOCHONDRIAL-RELATED"/>
    <property type="match status" value="1"/>
</dbReference>
<dbReference type="GO" id="GO:0004497">
    <property type="term" value="F:monooxygenase activity"/>
    <property type="evidence" value="ECO:0007669"/>
    <property type="project" value="InterPro"/>
</dbReference>
<dbReference type="InterPro" id="IPR050121">
    <property type="entry name" value="Cytochrome_P450_monoxygenase"/>
</dbReference>
<dbReference type="AlphaFoldDB" id="A0AAN7TU92"/>
<evidence type="ECO:0000256" key="1">
    <source>
        <dbReference type="ARBA" id="ARBA00010617"/>
    </source>
</evidence>
<accession>A0AAN7TU92</accession>
<dbReference type="PANTHER" id="PTHR24305">
    <property type="entry name" value="CYTOCHROME P450"/>
    <property type="match status" value="1"/>
</dbReference>
<dbReference type="GO" id="GO:0005506">
    <property type="term" value="F:iron ion binding"/>
    <property type="evidence" value="ECO:0007669"/>
    <property type="project" value="InterPro"/>
</dbReference>
<dbReference type="SUPFAM" id="SSF48264">
    <property type="entry name" value="Cytochrome P450"/>
    <property type="match status" value="1"/>
</dbReference>
<protein>
    <recommendedName>
        <fullName evidence="5">Cytochrome P450</fullName>
    </recommendedName>
</protein>
<reference evidence="3" key="1">
    <citation type="submission" date="2023-08" db="EMBL/GenBank/DDBJ databases">
        <title>Black Yeasts Isolated from many extreme environments.</title>
        <authorList>
            <person name="Coleine C."/>
            <person name="Stajich J.E."/>
            <person name="Selbmann L."/>
        </authorList>
    </citation>
    <scope>NUCLEOTIDE SEQUENCE</scope>
    <source>
        <strain evidence="3">CCFEE 5401</strain>
    </source>
</reference>
<keyword evidence="2" id="KW-0812">Transmembrane</keyword>
<evidence type="ECO:0008006" key="5">
    <source>
        <dbReference type="Google" id="ProtNLM"/>
    </source>
</evidence>
<organism evidence="3 4">
    <name type="scientific">Meristemomyces frigidus</name>
    <dbReference type="NCBI Taxonomy" id="1508187"/>
    <lineage>
        <taxon>Eukaryota</taxon>
        <taxon>Fungi</taxon>
        <taxon>Dikarya</taxon>
        <taxon>Ascomycota</taxon>
        <taxon>Pezizomycotina</taxon>
        <taxon>Dothideomycetes</taxon>
        <taxon>Dothideomycetidae</taxon>
        <taxon>Mycosphaerellales</taxon>
        <taxon>Teratosphaeriaceae</taxon>
        <taxon>Meristemomyces</taxon>
    </lineage>
</organism>
<proteinExistence type="inferred from homology"/>
<keyword evidence="2" id="KW-1133">Transmembrane helix</keyword>
<dbReference type="GO" id="GO:0016705">
    <property type="term" value="F:oxidoreductase activity, acting on paired donors, with incorporation or reduction of molecular oxygen"/>
    <property type="evidence" value="ECO:0007669"/>
    <property type="project" value="InterPro"/>
</dbReference>
<evidence type="ECO:0000256" key="2">
    <source>
        <dbReference type="SAM" id="Phobius"/>
    </source>
</evidence>
<dbReference type="Pfam" id="PF00067">
    <property type="entry name" value="p450"/>
    <property type="match status" value="1"/>
</dbReference>
<dbReference type="GO" id="GO:0020037">
    <property type="term" value="F:heme binding"/>
    <property type="evidence" value="ECO:0007669"/>
    <property type="project" value="InterPro"/>
</dbReference>
<dbReference type="EMBL" id="JAVRRL010000009">
    <property type="protein sequence ID" value="KAK5116146.1"/>
    <property type="molecule type" value="Genomic_DNA"/>
</dbReference>
<comment type="similarity">
    <text evidence="1">Belongs to the cytochrome P450 family.</text>
</comment>
<dbReference type="Proteomes" id="UP001310890">
    <property type="component" value="Unassembled WGS sequence"/>
</dbReference>
<dbReference type="InterPro" id="IPR036396">
    <property type="entry name" value="Cyt_P450_sf"/>
</dbReference>
<gene>
    <name evidence="3" type="ORF">LTR62_008472</name>
</gene>
<feature type="transmembrane region" description="Helical" evidence="2">
    <location>
        <begin position="34"/>
        <end position="54"/>
    </location>
</feature>
<keyword evidence="2" id="KW-0472">Membrane</keyword>
<name>A0AAN7TU92_9PEZI</name>
<comment type="caution">
    <text evidence="3">The sequence shown here is derived from an EMBL/GenBank/DDBJ whole genome shotgun (WGS) entry which is preliminary data.</text>
</comment>
<evidence type="ECO:0000313" key="4">
    <source>
        <dbReference type="Proteomes" id="UP001310890"/>
    </source>
</evidence>
<evidence type="ECO:0000313" key="3">
    <source>
        <dbReference type="EMBL" id="KAK5116146.1"/>
    </source>
</evidence>
<dbReference type="Gene3D" id="1.10.630.10">
    <property type="entry name" value="Cytochrome P450"/>
    <property type="match status" value="1"/>
</dbReference>
<sequence>MAKYPRWMLPLSFAEILVLPRVFGAGKATSILLTLASNLVLYVLWTTWIYPLYFSPFRHLPEPKGGQSLNGHATLIPDERSGSPMDDWVNTVPNDGLIRYRMKRNQERILLTSVKGLAEVLVQRNYDFVKPRRLRFGLGRILGVGLIIAEGDEHKQQRKQLMPAFAHRHVKDLYSIFWSKSVELAQALSTQISEPSAGIPGPSNVVNIADWLPRATLDIIGVAGLGQDFHAIQDPDNEVCNAYARVFDQTPPKGALAKLRLVARELLSGLSKRNDSIAVASQALKAVSRKLIAQKQVSRQETKQSEKDILSVALDSGAFTDEQLVNQTR</sequence>
<dbReference type="InterPro" id="IPR001128">
    <property type="entry name" value="Cyt_P450"/>
</dbReference>